<evidence type="ECO:0000256" key="1">
    <source>
        <dbReference type="ARBA" id="ARBA00004651"/>
    </source>
</evidence>
<dbReference type="Proteomes" id="UP001235030">
    <property type="component" value="Chromosome"/>
</dbReference>
<evidence type="ECO:0000259" key="7">
    <source>
        <dbReference type="Pfam" id="PF09335"/>
    </source>
</evidence>
<keyword evidence="4 6" id="KW-1133">Transmembrane helix</keyword>
<feature type="transmembrane region" description="Helical" evidence="6">
    <location>
        <begin position="197"/>
        <end position="217"/>
    </location>
</feature>
<evidence type="ECO:0000256" key="4">
    <source>
        <dbReference type="ARBA" id="ARBA00022989"/>
    </source>
</evidence>
<feature type="transmembrane region" description="Helical" evidence="6">
    <location>
        <begin position="168"/>
        <end position="191"/>
    </location>
</feature>
<organism evidence="8 9">
    <name type="scientific">Terrisporobacter mayombei</name>
    <dbReference type="NCBI Taxonomy" id="1541"/>
    <lineage>
        <taxon>Bacteria</taxon>
        <taxon>Bacillati</taxon>
        <taxon>Bacillota</taxon>
        <taxon>Clostridia</taxon>
        <taxon>Peptostreptococcales</taxon>
        <taxon>Peptostreptococcaceae</taxon>
        <taxon>Terrisporobacter</taxon>
    </lineage>
</organism>
<proteinExistence type="inferred from homology"/>
<dbReference type="InterPro" id="IPR015414">
    <property type="entry name" value="TMEM64"/>
</dbReference>
<evidence type="ECO:0000313" key="8">
    <source>
        <dbReference type="EMBL" id="WMT79806.1"/>
    </source>
</evidence>
<evidence type="ECO:0000313" key="9">
    <source>
        <dbReference type="Proteomes" id="UP001235030"/>
    </source>
</evidence>
<evidence type="ECO:0000256" key="2">
    <source>
        <dbReference type="ARBA" id="ARBA00022475"/>
    </source>
</evidence>
<dbReference type="RefSeq" id="WP_228106293.1">
    <property type="nucleotide sequence ID" value="NZ_CP101637.1"/>
</dbReference>
<dbReference type="InterPro" id="IPR032816">
    <property type="entry name" value="VTT_dom"/>
</dbReference>
<keyword evidence="5 6" id="KW-0472">Membrane</keyword>
<comment type="subcellular location">
    <subcellularLocation>
        <location evidence="1 6">Cell membrane</location>
        <topology evidence="1 6">Multi-pass membrane protein</topology>
    </subcellularLocation>
</comment>
<evidence type="ECO:0000256" key="3">
    <source>
        <dbReference type="ARBA" id="ARBA00022692"/>
    </source>
</evidence>
<dbReference type="Pfam" id="PF09335">
    <property type="entry name" value="VTT_dom"/>
    <property type="match status" value="1"/>
</dbReference>
<sequence>MKKKNVLKVSIFGVIILAIIILNNHYGWSDYISDAKNLDYIKQMVKDNILLAISIYIILTIVGCVVLAIPGVTFAVFAGILFGPVLGIFACLIATTLGASMAFIVGRFFLKDMIKPMLEKNKTLKKLLFSDNDKSDLIILMITRMVPIFPYNLQNFAYGITDIGFWKYTIYTFIFMFPGVSFFTIGSAGFTAGNNKWRYFIIAGVLAIIVTLAGILIQRKYLGNSKEVIENEE</sequence>
<keyword evidence="3 6" id="KW-0812">Transmembrane</keyword>
<keyword evidence="2 6" id="KW-1003">Cell membrane</keyword>
<dbReference type="PANTHER" id="PTHR12677:SF59">
    <property type="entry name" value="GOLGI APPARATUS MEMBRANE PROTEIN TVP38-RELATED"/>
    <property type="match status" value="1"/>
</dbReference>
<feature type="transmembrane region" description="Helical" evidence="6">
    <location>
        <begin position="49"/>
        <end position="80"/>
    </location>
</feature>
<feature type="transmembrane region" description="Helical" evidence="6">
    <location>
        <begin position="6"/>
        <end position="28"/>
    </location>
</feature>
<protein>
    <recommendedName>
        <fullName evidence="6">TVP38/TMEM64 family membrane protein</fullName>
    </recommendedName>
</protein>
<feature type="domain" description="VTT" evidence="7">
    <location>
        <begin position="69"/>
        <end position="184"/>
    </location>
</feature>
<dbReference type="PANTHER" id="PTHR12677">
    <property type="entry name" value="GOLGI APPARATUS MEMBRANE PROTEIN TVP38-RELATED"/>
    <property type="match status" value="1"/>
</dbReference>
<evidence type="ECO:0000256" key="6">
    <source>
        <dbReference type="RuleBase" id="RU366058"/>
    </source>
</evidence>
<dbReference type="EMBL" id="CP101637">
    <property type="protein sequence ID" value="WMT79806.1"/>
    <property type="molecule type" value="Genomic_DNA"/>
</dbReference>
<name>A0ABY9PVW5_9FIRM</name>
<accession>A0ABY9PVW5</accession>
<reference evidence="8 9" key="1">
    <citation type="submission" date="2022-07" db="EMBL/GenBank/DDBJ databases">
        <title>Genome sequence of Terrisporobacter mayombei DSM6539.</title>
        <authorList>
            <person name="Boeer T."/>
            <person name="Bengelsdorf F.R."/>
            <person name="Daniel R."/>
            <person name="Poehlein A."/>
        </authorList>
    </citation>
    <scope>NUCLEOTIDE SEQUENCE [LARGE SCALE GENOMIC DNA]</scope>
    <source>
        <strain evidence="8 9">DSM 6539</strain>
    </source>
</reference>
<comment type="similarity">
    <text evidence="6">Belongs to the TVP38/TMEM64 family.</text>
</comment>
<gene>
    <name evidence="8" type="ORF">TEMA_00750</name>
</gene>
<evidence type="ECO:0000256" key="5">
    <source>
        <dbReference type="ARBA" id="ARBA00023136"/>
    </source>
</evidence>
<feature type="transmembrane region" description="Helical" evidence="6">
    <location>
        <begin position="86"/>
        <end position="110"/>
    </location>
</feature>
<keyword evidence="9" id="KW-1185">Reference proteome</keyword>